<dbReference type="InterPro" id="IPR009721">
    <property type="entry name" value="O-acyltransferase_WSD1_C"/>
</dbReference>
<dbReference type="Pfam" id="PF03007">
    <property type="entry name" value="WS_DGAT_cat"/>
    <property type="match status" value="1"/>
</dbReference>
<dbReference type="GO" id="GO:0019432">
    <property type="term" value="P:triglyceride biosynthetic process"/>
    <property type="evidence" value="ECO:0007669"/>
    <property type="project" value="UniProtKB-UniPathway"/>
</dbReference>
<accession>A0A1X1R0C9</accession>
<evidence type="ECO:0000313" key="13">
    <source>
        <dbReference type="Proteomes" id="UP000193484"/>
    </source>
</evidence>
<keyword evidence="8 11" id="KW-0443">Lipid metabolism</keyword>
<dbReference type="Proteomes" id="UP000193484">
    <property type="component" value="Unassembled WGS sequence"/>
</dbReference>
<dbReference type="GO" id="GO:0051701">
    <property type="term" value="P:biological process involved in interaction with host"/>
    <property type="evidence" value="ECO:0007669"/>
    <property type="project" value="TreeGrafter"/>
</dbReference>
<dbReference type="GO" id="GO:0004144">
    <property type="term" value="F:diacylglycerol O-acyltransferase activity"/>
    <property type="evidence" value="ECO:0007669"/>
    <property type="project" value="UniProtKB-EC"/>
</dbReference>
<evidence type="ECO:0000256" key="6">
    <source>
        <dbReference type="ARBA" id="ARBA00022679"/>
    </source>
</evidence>
<evidence type="ECO:0000256" key="9">
    <source>
        <dbReference type="ARBA" id="ARBA00023315"/>
    </source>
</evidence>
<dbReference type="InterPro" id="IPR045034">
    <property type="entry name" value="O-acyltransferase_WSD1-like"/>
</dbReference>
<dbReference type="GO" id="GO:0005886">
    <property type="term" value="C:plasma membrane"/>
    <property type="evidence" value="ECO:0007669"/>
    <property type="project" value="TreeGrafter"/>
</dbReference>
<evidence type="ECO:0000256" key="2">
    <source>
        <dbReference type="ARBA" id="ARBA00005189"/>
    </source>
</evidence>
<keyword evidence="6 11" id="KW-0808">Transferase</keyword>
<dbReference type="InterPro" id="IPR014292">
    <property type="entry name" value="Acyl_transf_WS/DGAT"/>
</dbReference>
<gene>
    <name evidence="12" type="ORF">AWC04_18470</name>
</gene>
<dbReference type="UniPathway" id="UPA00282"/>
<keyword evidence="5 11" id="KW-0444">Lipid biosynthesis</keyword>
<protein>
    <recommendedName>
        <fullName evidence="4 11">Diacylglycerol O-acyltransferase</fullName>
        <ecNumber evidence="4 11">2.3.1.20</ecNumber>
    </recommendedName>
</protein>
<evidence type="ECO:0000256" key="11">
    <source>
        <dbReference type="RuleBase" id="RU361241"/>
    </source>
</evidence>
<dbReference type="PANTHER" id="PTHR31650">
    <property type="entry name" value="O-ACYLTRANSFERASE (WSD1-LIKE) FAMILY PROTEIN"/>
    <property type="match status" value="1"/>
</dbReference>
<dbReference type="OrthoDB" id="9810950at2"/>
<keyword evidence="7 11" id="KW-0319">Glycerol metabolism</keyword>
<evidence type="ECO:0000256" key="1">
    <source>
        <dbReference type="ARBA" id="ARBA00004771"/>
    </source>
</evidence>
<dbReference type="PANTHER" id="PTHR31650:SF1">
    <property type="entry name" value="WAX ESTER SYNTHASE_DIACYLGLYCEROL ACYLTRANSFERASE 4-RELATED"/>
    <property type="match status" value="1"/>
</dbReference>
<name>A0A1X1R0C9_MYCFA</name>
<dbReference type="EMBL" id="LQOJ01000069">
    <property type="protein sequence ID" value="ORU97265.1"/>
    <property type="molecule type" value="Genomic_DNA"/>
</dbReference>
<evidence type="ECO:0000256" key="4">
    <source>
        <dbReference type="ARBA" id="ARBA00013244"/>
    </source>
</evidence>
<dbReference type="AlphaFoldDB" id="A0A1X1R0C9"/>
<dbReference type="Pfam" id="PF06974">
    <property type="entry name" value="WS_DGAT_C"/>
    <property type="match status" value="1"/>
</dbReference>
<keyword evidence="13" id="KW-1185">Reference proteome</keyword>
<comment type="catalytic activity">
    <reaction evidence="10 11">
        <text>an acyl-CoA + a 1,2-diacyl-sn-glycerol = a triacyl-sn-glycerol + CoA</text>
        <dbReference type="Rhea" id="RHEA:10868"/>
        <dbReference type="ChEBI" id="CHEBI:17815"/>
        <dbReference type="ChEBI" id="CHEBI:57287"/>
        <dbReference type="ChEBI" id="CHEBI:58342"/>
        <dbReference type="ChEBI" id="CHEBI:64615"/>
        <dbReference type="EC" id="2.3.1.20"/>
    </reaction>
</comment>
<evidence type="ECO:0000256" key="7">
    <source>
        <dbReference type="ARBA" id="ARBA00022798"/>
    </source>
</evidence>
<keyword evidence="9 11" id="KW-0012">Acyltransferase</keyword>
<dbReference type="STRING" id="1793.AWC04_18470"/>
<dbReference type="Gene3D" id="3.30.559.10">
    <property type="entry name" value="Chloramphenicol acetyltransferase-like domain"/>
    <property type="match status" value="1"/>
</dbReference>
<dbReference type="EC" id="2.3.1.20" evidence="4 11"/>
<organism evidence="12 13">
    <name type="scientific">Mycolicibacterium fallax</name>
    <name type="common">Mycobacterium fallax</name>
    <dbReference type="NCBI Taxonomy" id="1793"/>
    <lineage>
        <taxon>Bacteria</taxon>
        <taxon>Bacillati</taxon>
        <taxon>Actinomycetota</taxon>
        <taxon>Actinomycetes</taxon>
        <taxon>Mycobacteriales</taxon>
        <taxon>Mycobacteriaceae</taxon>
        <taxon>Mycolicibacterium</taxon>
    </lineage>
</organism>
<dbReference type="NCBIfam" id="TIGR02946">
    <property type="entry name" value="acyl_WS_DGAT"/>
    <property type="match status" value="1"/>
</dbReference>
<dbReference type="GO" id="GO:0001666">
    <property type="term" value="P:response to hypoxia"/>
    <property type="evidence" value="ECO:0007669"/>
    <property type="project" value="TreeGrafter"/>
</dbReference>
<comment type="similarity">
    <text evidence="3 11">Belongs to the long-chain O-acyltransferase family.</text>
</comment>
<evidence type="ECO:0000256" key="10">
    <source>
        <dbReference type="ARBA" id="ARBA00048109"/>
    </source>
</evidence>
<evidence type="ECO:0000256" key="8">
    <source>
        <dbReference type="ARBA" id="ARBA00023098"/>
    </source>
</evidence>
<dbReference type="InterPro" id="IPR004255">
    <property type="entry name" value="O-acyltransferase_WSD1_N"/>
</dbReference>
<evidence type="ECO:0000256" key="3">
    <source>
        <dbReference type="ARBA" id="ARBA00009587"/>
    </source>
</evidence>
<comment type="pathway">
    <text evidence="1 11">Glycerolipid metabolism; triacylglycerol biosynthesis.</text>
</comment>
<dbReference type="GO" id="GO:0071731">
    <property type="term" value="P:response to nitric oxide"/>
    <property type="evidence" value="ECO:0007669"/>
    <property type="project" value="TreeGrafter"/>
</dbReference>
<proteinExistence type="inferred from homology"/>
<dbReference type="RefSeq" id="WP_085100191.1">
    <property type="nucleotide sequence ID" value="NZ_AP022603.1"/>
</dbReference>
<dbReference type="GO" id="GO:0006071">
    <property type="term" value="P:glycerol metabolic process"/>
    <property type="evidence" value="ECO:0007669"/>
    <property type="project" value="UniProtKB-KW"/>
</dbReference>
<reference evidence="12 13" key="1">
    <citation type="submission" date="2016-01" db="EMBL/GenBank/DDBJ databases">
        <title>The new phylogeny of the genus Mycobacterium.</title>
        <authorList>
            <person name="Tarcisio F."/>
            <person name="Conor M."/>
            <person name="Antonella G."/>
            <person name="Elisabetta G."/>
            <person name="Giulia F.S."/>
            <person name="Sara T."/>
            <person name="Anna F."/>
            <person name="Clotilde B."/>
            <person name="Roberto B."/>
            <person name="Veronica D.S."/>
            <person name="Fabio R."/>
            <person name="Monica P."/>
            <person name="Olivier J."/>
            <person name="Enrico T."/>
            <person name="Nicola S."/>
        </authorList>
    </citation>
    <scope>NUCLEOTIDE SEQUENCE [LARGE SCALE GENOMIC DNA]</scope>
    <source>
        <strain evidence="12 13">DSM 44179</strain>
    </source>
</reference>
<dbReference type="InterPro" id="IPR023213">
    <property type="entry name" value="CAT-like_dom_sf"/>
</dbReference>
<comment type="pathway">
    <text evidence="2">Lipid metabolism.</text>
</comment>
<sequence>MSGYQRLSGLDATFLYLETANQPLHVCSILELDTSTMPGGYTFDKLRDLLAARVRAMPEFRMKLSDSFLNIDHPVWVEDPEFDVEHHVHRIGLPAPGGRAEMSEIAGHFASLPLDRSRPLWEMLVIENVAGTDARDGGGLAVITKVHHAAVDGVTGANLMSQLCSTDPDAPAPEPVEAPGGAGPLTIAARGLARYATRPINLATRVLPDTVNTVVDTARRALSGQAMASPFNAPQTAFNAKITRRRNVSYARLDLDDVKLVKNHFGVKVNDVVMALVAGVLRQYLLERDELPDASLVAMVPVSVHGRSDRPGRNKVSGMFTSLHTDIADPGDRLRAIAEGSVVAKEHSSAIPASLLQDWSQFAAPAVFGAAMRVYASSRLTEARPVHNLVVSNVPGPQEPLYFLGAEVTAMYPLGPVFHGSGLNITVMSLAGQLDVGLISCPDLLPDLWDMADDFAVGMAELVAATRA</sequence>
<evidence type="ECO:0000313" key="12">
    <source>
        <dbReference type="EMBL" id="ORU97265.1"/>
    </source>
</evidence>
<comment type="caution">
    <text evidence="12">The sequence shown here is derived from an EMBL/GenBank/DDBJ whole genome shotgun (WGS) entry which is preliminary data.</text>
</comment>
<dbReference type="SUPFAM" id="SSF52777">
    <property type="entry name" value="CoA-dependent acyltransferases"/>
    <property type="match status" value="1"/>
</dbReference>
<evidence type="ECO:0000256" key="5">
    <source>
        <dbReference type="ARBA" id="ARBA00022516"/>
    </source>
</evidence>